<dbReference type="PANTHER" id="PTHR31302:SF0">
    <property type="entry name" value="TRANSMEMBRANE PROTEIN WITH METALLOPHOSPHOESTERASE DOMAIN"/>
    <property type="match status" value="1"/>
</dbReference>
<dbReference type="Proteomes" id="UP000001350">
    <property type="component" value="Chromosome"/>
</dbReference>
<dbReference type="GeneID" id="84058238"/>
<dbReference type="InterPro" id="IPR029052">
    <property type="entry name" value="Metallo-depent_PP-like"/>
</dbReference>
<dbReference type="EMBL" id="CP001400">
    <property type="protein sequence ID" value="ACP37606.1"/>
    <property type="molecule type" value="Genomic_DNA"/>
</dbReference>
<dbReference type="InterPro" id="IPR051158">
    <property type="entry name" value="Metallophosphoesterase_sf"/>
</dbReference>
<dbReference type="HOGENOM" id="CLU_077420_1_0_2"/>
<evidence type="ECO:0000313" key="3">
    <source>
        <dbReference type="Proteomes" id="UP000001350"/>
    </source>
</evidence>
<dbReference type="InterPro" id="IPR004843">
    <property type="entry name" value="Calcineurin-like_PHP"/>
</dbReference>
<feature type="domain" description="Calcineurin-like phosphoesterase" evidence="1">
    <location>
        <begin position="3"/>
        <end position="243"/>
    </location>
</feature>
<gene>
    <name evidence="2" type="ordered locus">M1425_0798</name>
</gene>
<protein>
    <submittedName>
        <fullName evidence="2">Metallophosphoesterase</fullName>
    </submittedName>
</protein>
<dbReference type="KEGG" id="sia:M1425_0798"/>
<organism evidence="2 3">
    <name type="scientific">Saccharolobus islandicus (strain M.14.25 / Kamchatka #1)</name>
    <name type="common">Sulfolobus islandicus</name>
    <dbReference type="NCBI Taxonomy" id="427317"/>
    <lineage>
        <taxon>Archaea</taxon>
        <taxon>Thermoproteota</taxon>
        <taxon>Thermoprotei</taxon>
        <taxon>Sulfolobales</taxon>
        <taxon>Sulfolobaceae</taxon>
        <taxon>Saccharolobus</taxon>
    </lineage>
</organism>
<proteinExistence type="predicted"/>
<dbReference type="AlphaFoldDB" id="C3MWE8"/>
<dbReference type="PANTHER" id="PTHR31302">
    <property type="entry name" value="TRANSMEMBRANE PROTEIN WITH METALLOPHOSPHOESTERASE DOMAIN-RELATED"/>
    <property type="match status" value="1"/>
</dbReference>
<dbReference type="Gene3D" id="3.60.21.10">
    <property type="match status" value="1"/>
</dbReference>
<evidence type="ECO:0000259" key="1">
    <source>
        <dbReference type="Pfam" id="PF00149"/>
    </source>
</evidence>
<reference evidence="2 3" key="1">
    <citation type="journal article" date="2009" name="Proc. Natl. Acad. Sci. U.S.A.">
        <title>Biogeography of the Sulfolobus islandicus pan-genome.</title>
        <authorList>
            <person name="Reno M.L."/>
            <person name="Held N.L."/>
            <person name="Fields C.J."/>
            <person name="Burke P.V."/>
            <person name="Whitaker R.J."/>
        </authorList>
    </citation>
    <scope>NUCLEOTIDE SEQUENCE [LARGE SCALE GENOMIC DNA]</scope>
    <source>
        <strain evidence="3">M.14.25 / Kamchatka #1</strain>
    </source>
</reference>
<name>C3MWE8_SACI4</name>
<dbReference type="GO" id="GO:0016787">
    <property type="term" value="F:hydrolase activity"/>
    <property type="evidence" value="ECO:0007669"/>
    <property type="project" value="InterPro"/>
</dbReference>
<evidence type="ECO:0000313" key="2">
    <source>
        <dbReference type="EMBL" id="ACP37606.1"/>
    </source>
</evidence>
<dbReference type="RefSeq" id="WP_012710877.1">
    <property type="nucleotide sequence ID" value="NC_012588.1"/>
</dbReference>
<accession>C3MWE8</accession>
<sequence length="278" mass="32117">MTKVLIATDIHMPSSYLAIILEGIKLVKPDSLIISGDLSVDGKLGDIEKLFIKLKKINQKMRIIIVLGNHDLWIHEKDIDSISKIERINKLCEKYNGELLDTINRIELGDYDVVGNVGWYDYSFAPGYTNFDYENCNPYGFSKEYIKSNCIYLNTMSQCSCPSWHNDCIYTRLESRSFAKINKEKIERNIRGRQTIIVTHHAPFKDLIKEHSFFNAYDGQDLSDIIFNSNKKIIYYIYGHLHGNSVAPKMTINGITFINAYTFQFKLKDYVQNALLNL</sequence>
<dbReference type="Pfam" id="PF00149">
    <property type="entry name" value="Metallophos"/>
    <property type="match status" value="1"/>
</dbReference>
<dbReference type="SUPFAM" id="SSF56300">
    <property type="entry name" value="Metallo-dependent phosphatases"/>
    <property type="match status" value="1"/>
</dbReference>